<dbReference type="GO" id="GO:0016791">
    <property type="term" value="F:phosphatase activity"/>
    <property type="evidence" value="ECO:0007669"/>
    <property type="project" value="TreeGrafter"/>
</dbReference>
<protein>
    <submittedName>
        <fullName evidence="4">SpoIIE family protein phosphatase</fullName>
    </submittedName>
</protein>
<dbReference type="InterPro" id="IPR036457">
    <property type="entry name" value="PPM-type-like_dom_sf"/>
</dbReference>
<keyword evidence="2" id="KW-1133">Transmembrane helix</keyword>
<reference evidence="4" key="1">
    <citation type="submission" date="2020-10" db="EMBL/GenBank/DDBJ databases">
        <authorList>
            <person name="Gilroy R."/>
        </authorList>
    </citation>
    <scope>NUCLEOTIDE SEQUENCE</scope>
    <source>
        <strain evidence="4">ChiSjej4B22-9803</strain>
    </source>
</reference>
<dbReference type="Gene3D" id="3.60.40.10">
    <property type="entry name" value="PPM-type phosphatase domain"/>
    <property type="match status" value="1"/>
</dbReference>
<keyword evidence="1" id="KW-0378">Hydrolase</keyword>
<evidence type="ECO:0000313" key="4">
    <source>
        <dbReference type="EMBL" id="HIU47731.1"/>
    </source>
</evidence>
<proteinExistence type="predicted"/>
<reference evidence="4" key="2">
    <citation type="journal article" date="2021" name="PeerJ">
        <title>Extensive microbial diversity within the chicken gut microbiome revealed by metagenomics and culture.</title>
        <authorList>
            <person name="Gilroy R."/>
            <person name="Ravi A."/>
            <person name="Getino M."/>
            <person name="Pursley I."/>
            <person name="Horton D.L."/>
            <person name="Alikhan N.F."/>
            <person name="Baker D."/>
            <person name="Gharbi K."/>
            <person name="Hall N."/>
            <person name="Watson M."/>
            <person name="Adriaenssens E.M."/>
            <person name="Foster-Nyarko E."/>
            <person name="Jarju S."/>
            <person name="Secka A."/>
            <person name="Antonio M."/>
            <person name="Oren A."/>
            <person name="Chaudhuri R.R."/>
            <person name="La Ragione R."/>
            <person name="Hildebrand F."/>
            <person name="Pallen M.J."/>
        </authorList>
    </citation>
    <scope>NUCLEOTIDE SEQUENCE</scope>
    <source>
        <strain evidence="4">ChiSjej4B22-9803</strain>
    </source>
</reference>
<dbReference type="InterPro" id="IPR045768">
    <property type="entry name" value="SpoIIE_N"/>
</dbReference>
<feature type="transmembrane region" description="Helical" evidence="2">
    <location>
        <begin position="275"/>
        <end position="294"/>
    </location>
</feature>
<feature type="transmembrane region" description="Helical" evidence="2">
    <location>
        <begin position="250"/>
        <end position="268"/>
    </location>
</feature>
<dbReference type="PANTHER" id="PTHR43156:SF2">
    <property type="entry name" value="STAGE II SPORULATION PROTEIN E"/>
    <property type="match status" value="1"/>
</dbReference>
<organism evidence="4 5">
    <name type="scientific">Candidatus Avimonoglobus intestinipullorum</name>
    <dbReference type="NCBI Taxonomy" id="2840699"/>
    <lineage>
        <taxon>Bacteria</taxon>
        <taxon>Bacillati</taxon>
        <taxon>Bacillota</taxon>
        <taxon>Clostridia</taxon>
        <taxon>Eubacteriales</taxon>
        <taxon>Candidatus Avimonoglobus</taxon>
    </lineage>
</organism>
<dbReference type="PANTHER" id="PTHR43156">
    <property type="entry name" value="STAGE II SPORULATION PROTEIN E-RELATED"/>
    <property type="match status" value="1"/>
</dbReference>
<name>A0A9D1LTC1_9FIRM</name>
<feature type="transmembrane region" description="Helical" evidence="2">
    <location>
        <begin position="188"/>
        <end position="215"/>
    </location>
</feature>
<feature type="transmembrane region" description="Helical" evidence="2">
    <location>
        <begin position="227"/>
        <end position="244"/>
    </location>
</feature>
<dbReference type="SUPFAM" id="SSF81606">
    <property type="entry name" value="PP2C-like"/>
    <property type="match status" value="1"/>
</dbReference>
<feature type="transmembrane region" description="Helical" evidence="2">
    <location>
        <begin position="123"/>
        <end position="143"/>
    </location>
</feature>
<feature type="transmembrane region" description="Helical" evidence="2">
    <location>
        <begin position="98"/>
        <end position="117"/>
    </location>
</feature>
<keyword evidence="2" id="KW-0472">Membrane</keyword>
<evidence type="ECO:0000256" key="2">
    <source>
        <dbReference type="SAM" id="Phobius"/>
    </source>
</evidence>
<dbReference type="Proteomes" id="UP000824111">
    <property type="component" value="Unassembled WGS sequence"/>
</dbReference>
<accession>A0A9D1LTC1</accession>
<dbReference type="InterPro" id="IPR001932">
    <property type="entry name" value="PPM-type_phosphatase-like_dom"/>
</dbReference>
<evidence type="ECO:0000259" key="3">
    <source>
        <dbReference type="SMART" id="SM00331"/>
    </source>
</evidence>
<evidence type="ECO:0000256" key="1">
    <source>
        <dbReference type="ARBA" id="ARBA00022801"/>
    </source>
</evidence>
<dbReference type="InterPro" id="IPR052016">
    <property type="entry name" value="Bact_Sigma-Reg"/>
</dbReference>
<sequence length="761" mass="82957">MKEVVLSKRTSRIFRLPGWPDVCRSGLLLIAARSMVLGALPFGVACFAACTSMETAYLGAIAMALGVYTAGGNVGKYLIACVLFWLYSELKLREDNKLMTMAVCGGCVFIGGLYSALAGGTALYSMAVLLAESLLAAMMYHVFRCTDALFQGRAHREASQEQIVSAVVVLGVLLMGVSGVALPFGIDLAVLLGILMVLAVSMNAGVAVSGCFGMAAGFICSMNRPEAVLLAGIFGLSAVLANLLKLFGRLGGSLGFLLGVTVSLLYLGDVNRLPITLTELFAACILYAMLPQFIHQKISGAIGAVFCVKTPKSDVRVKEYLSGELKSFAKAFGDLAEHFLAVPEKQREMYAGNVDRLIDEVAARACTECRMAEECWKTKFEETCRQAYMIFETMERDGYCDMHNLPIVFKQRCIAPEGFVAAFNHVYELYKQNALWKGEASMGRGLVAQQYHEISNIMRELSHEVEGGFCFQAEREKKISGALLRAGVFVKEVSVLENARGGYEVYVSPAAERETVQELVSEIMGIRMKVMQEGETLKLIADNLYAVETGVRQRTKEGQAVSGDTLKCFETEDKYYVVLCDGMGSGSEALQESSMTAELLARFLKAGLEKETAVNMINSTLALKAEREAFTTVDLLEVDLRTGDAEFLKVGCAESYIKHNGAVETVEAKTLPIGILEEAKPAVAGRTLSGGDCIVLVSDGVSETGYGVMRGEWIKKILRLEDRDMEELAELILNEAVRKAYPKLSDDMTVVTLRLVKRREE</sequence>
<comment type="caution">
    <text evidence="4">The sequence shown here is derived from an EMBL/GenBank/DDBJ whole genome shotgun (WGS) entry which is preliminary data.</text>
</comment>
<dbReference type="Pfam" id="PF19732">
    <property type="entry name" value="SpoIIE_N"/>
    <property type="match status" value="1"/>
</dbReference>
<feature type="transmembrane region" description="Helical" evidence="2">
    <location>
        <begin position="163"/>
        <end position="182"/>
    </location>
</feature>
<dbReference type="EMBL" id="DVND01000002">
    <property type="protein sequence ID" value="HIU47731.1"/>
    <property type="molecule type" value="Genomic_DNA"/>
</dbReference>
<feature type="transmembrane region" description="Helical" evidence="2">
    <location>
        <begin position="21"/>
        <end position="44"/>
    </location>
</feature>
<keyword evidence="2" id="KW-0812">Transmembrane</keyword>
<dbReference type="SMART" id="SM00331">
    <property type="entry name" value="PP2C_SIG"/>
    <property type="match status" value="1"/>
</dbReference>
<feature type="domain" description="PPM-type phosphatase" evidence="3">
    <location>
        <begin position="546"/>
        <end position="755"/>
    </location>
</feature>
<dbReference type="AlphaFoldDB" id="A0A9D1LTC1"/>
<dbReference type="Pfam" id="PF07228">
    <property type="entry name" value="SpoIIE"/>
    <property type="match status" value="1"/>
</dbReference>
<gene>
    <name evidence="4" type="ORF">IAB04_00040</name>
</gene>
<feature type="transmembrane region" description="Helical" evidence="2">
    <location>
        <begin position="56"/>
        <end position="86"/>
    </location>
</feature>
<evidence type="ECO:0000313" key="5">
    <source>
        <dbReference type="Proteomes" id="UP000824111"/>
    </source>
</evidence>